<dbReference type="PROSITE" id="PS50893">
    <property type="entry name" value="ABC_TRANSPORTER_2"/>
    <property type="match status" value="1"/>
</dbReference>
<dbReference type="PANTHER" id="PTHR42794">
    <property type="entry name" value="HEMIN IMPORT ATP-BINDING PROTEIN HMUV"/>
    <property type="match status" value="1"/>
</dbReference>
<dbReference type="InterPro" id="IPR017871">
    <property type="entry name" value="ABC_transporter-like_CS"/>
</dbReference>
<dbReference type="RefSeq" id="WP_139332902.1">
    <property type="nucleotide sequence ID" value="NZ_FTOA01000004.1"/>
</dbReference>
<evidence type="ECO:0000256" key="3">
    <source>
        <dbReference type="ARBA" id="ARBA00022741"/>
    </source>
</evidence>
<organism evidence="8 9">
    <name type="scientific">Insolitispirillum peregrinum</name>
    <dbReference type="NCBI Taxonomy" id="80876"/>
    <lineage>
        <taxon>Bacteria</taxon>
        <taxon>Pseudomonadati</taxon>
        <taxon>Pseudomonadota</taxon>
        <taxon>Alphaproteobacteria</taxon>
        <taxon>Rhodospirillales</taxon>
        <taxon>Novispirillaceae</taxon>
        <taxon>Insolitispirillum</taxon>
    </lineage>
</organism>
<dbReference type="PROSITE" id="PS00211">
    <property type="entry name" value="ABC_TRANSPORTER_1"/>
    <property type="match status" value="1"/>
</dbReference>
<dbReference type="CDD" id="cd03214">
    <property type="entry name" value="ABC_Iron-Siderophores_B12_Hemin"/>
    <property type="match status" value="1"/>
</dbReference>
<dbReference type="InterPro" id="IPR027417">
    <property type="entry name" value="P-loop_NTPase"/>
</dbReference>
<keyword evidence="5" id="KW-1278">Translocase</keyword>
<dbReference type="InterPro" id="IPR003439">
    <property type="entry name" value="ABC_transporter-like_ATP-bd"/>
</dbReference>
<evidence type="ECO:0000259" key="7">
    <source>
        <dbReference type="PROSITE" id="PS50893"/>
    </source>
</evidence>
<feature type="domain" description="ABC transporter" evidence="7">
    <location>
        <begin position="9"/>
        <end position="245"/>
    </location>
</feature>
<evidence type="ECO:0000256" key="1">
    <source>
        <dbReference type="ARBA" id="ARBA00005417"/>
    </source>
</evidence>
<dbReference type="Proteomes" id="UP000185678">
    <property type="component" value="Unassembled WGS sequence"/>
</dbReference>
<dbReference type="Pfam" id="PF00005">
    <property type="entry name" value="ABC_tran"/>
    <property type="match status" value="1"/>
</dbReference>
<dbReference type="EMBL" id="FTOA01000004">
    <property type="protein sequence ID" value="SIS91096.1"/>
    <property type="molecule type" value="Genomic_DNA"/>
</dbReference>
<dbReference type="SUPFAM" id="SSF52540">
    <property type="entry name" value="P-loop containing nucleoside triphosphate hydrolases"/>
    <property type="match status" value="1"/>
</dbReference>
<comment type="similarity">
    <text evidence="1">Belongs to the ABC transporter superfamily.</text>
</comment>
<dbReference type="InterPro" id="IPR003593">
    <property type="entry name" value="AAA+_ATPase"/>
</dbReference>
<keyword evidence="2" id="KW-0813">Transport</keyword>
<protein>
    <submittedName>
        <fullName evidence="8">Iron complex transport system ATP-binding protein</fullName>
    </submittedName>
</protein>
<comment type="function">
    <text evidence="6">Part of the ABC transporter complex HmuTUV involved in hemin import. Responsible for energy coupling to the transport system.</text>
</comment>
<dbReference type="PANTHER" id="PTHR42794:SF1">
    <property type="entry name" value="HEMIN IMPORT ATP-BINDING PROTEIN HMUV"/>
    <property type="match status" value="1"/>
</dbReference>
<dbReference type="GO" id="GO:0016887">
    <property type="term" value="F:ATP hydrolysis activity"/>
    <property type="evidence" value="ECO:0007669"/>
    <property type="project" value="InterPro"/>
</dbReference>
<dbReference type="FunFam" id="3.40.50.300:FF:000134">
    <property type="entry name" value="Iron-enterobactin ABC transporter ATP-binding protein"/>
    <property type="match status" value="1"/>
</dbReference>
<dbReference type="STRING" id="80876.SAMN05421779_104433"/>
<evidence type="ECO:0000256" key="5">
    <source>
        <dbReference type="ARBA" id="ARBA00022967"/>
    </source>
</evidence>
<evidence type="ECO:0000313" key="8">
    <source>
        <dbReference type="EMBL" id="SIS91096.1"/>
    </source>
</evidence>
<evidence type="ECO:0000313" key="9">
    <source>
        <dbReference type="Proteomes" id="UP000185678"/>
    </source>
</evidence>
<evidence type="ECO:0000256" key="2">
    <source>
        <dbReference type="ARBA" id="ARBA00022448"/>
    </source>
</evidence>
<gene>
    <name evidence="8" type="ORF">SAMN05421779_104433</name>
</gene>
<keyword evidence="4 8" id="KW-0067">ATP-binding</keyword>
<sequence length="265" mass="27994">MMSIPLLEVHTRPLLARDRRGGGERMLLEALRLSVAAGEVVGLLGPNGAGKSTLLRQIAGQQGAARVLVNGQELAGLSTTARARQLAYLPQSSELHWPVAVAEVVALGRVPHRSGRGLTSADRQAIEQAMTATSVSDLARRPITSLSGGEKARVLLARALAVEAPVLLADEPIAHLDPGHQLQVLTLLRRLAGQGMAVLVVLHDLGLAARWCDRVVVLHHGALVADGPPAHCLDDGLLARVYGIAATRGLRDGAPYLVPWEAVRP</sequence>
<dbReference type="SMART" id="SM00382">
    <property type="entry name" value="AAA"/>
    <property type="match status" value="1"/>
</dbReference>
<evidence type="ECO:0000256" key="4">
    <source>
        <dbReference type="ARBA" id="ARBA00022840"/>
    </source>
</evidence>
<dbReference type="OrthoDB" id="9810077at2"/>
<dbReference type="AlphaFoldDB" id="A0A1N7MYB2"/>
<dbReference type="Gene3D" id="3.40.50.300">
    <property type="entry name" value="P-loop containing nucleotide triphosphate hydrolases"/>
    <property type="match status" value="1"/>
</dbReference>
<name>A0A1N7MYB2_9PROT</name>
<accession>A0A1N7MYB2</accession>
<keyword evidence="3" id="KW-0547">Nucleotide-binding</keyword>
<dbReference type="GO" id="GO:0005524">
    <property type="term" value="F:ATP binding"/>
    <property type="evidence" value="ECO:0007669"/>
    <property type="project" value="UniProtKB-KW"/>
</dbReference>
<keyword evidence="9" id="KW-1185">Reference proteome</keyword>
<evidence type="ECO:0000256" key="6">
    <source>
        <dbReference type="ARBA" id="ARBA00037066"/>
    </source>
</evidence>
<proteinExistence type="inferred from homology"/>
<reference evidence="8 9" key="1">
    <citation type="submission" date="2017-01" db="EMBL/GenBank/DDBJ databases">
        <authorList>
            <person name="Mah S.A."/>
            <person name="Swanson W.J."/>
            <person name="Moy G.W."/>
            <person name="Vacquier V.D."/>
        </authorList>
    </citation>
    <scope>NUCLEOTIDE SEQUENCE [LARGE SCALE GENOMIC DNA]</scope>
    <source>
        <strain evidence="8 9">DSM 11589</strain>
    </source>
</reference>